<evidence type="ECO:0000256" key="1">
    <source>
        <dbReference type="ARBA" id="ARBA00007785"/>
    </source>
</evidence>
<sequence>MLQRNSPQDCLKSPLLDELPTRCQQLRKSLGECKRGLVDMRKRFRGNAPISASKELGEGGKSASPQLYAGKPAFQSVGGEEVQMEPEKTRG</sequence>
<comment type="caution">
    <text evidence="4">The sequence shown here is derived from an EMBL/GenBank/DDBJ whole genome shotgun (WGS) entry which is preliminary data.</text>
</comment>
<dbReference type="PANTHER" id="PTHR28627">
    <property type="entry name" value="CYTOCHROME C OXIDASE ASSEMBLY FACTOR 5"/>
    <property type="match status" value="1"/>
</dbReference>
<dbReference type="AlphaFoldDB" id="A0A232M2S4"/>
<name>A0A232M2S4_9EURO</name>
<keyword evidence="5" id="KW-1185">Reference proteome</keyword>
<gene>
    <name evidence="4" type="ORF">Egran_01850</name>
</gene>
<dbReference type="InterPro" id="IPR018793">
    <property type="entry name" value="Cyt_c_oxidase_assmbl_Pet191"/>
</dbReference>
<organism evidence="4 5">
    <name type="scientific">Elaphomyces granulatus</name>
    <dbReference type="NCBI Taxonomy" id="519963"/>
    <lineage>
        <taxon>Eukaryota</taxon>
        <taxon>Fungi</taxon>
        <taxon>Dikarya</taxon>
        <taxon>Ascomycota</taxon>
        <taxon>Pezizomycotina</taxon>
        <taxon>Eurotiomycetes</taxon>
        <taxon>Eurotiomycetidae</taxon>
        <taxon>Eurotiales</taxon>
        <taxon>Elaphomycetaceae</taxon>
        <taxon>Elaphomyces</taxon>
    </lineage>
</organism>
<proteinExistence type="inferred from homology"/>
<comment type="similarity">
    <text evidence="1">Belongs to the PET191 family.</text>
</comment>
<protein>
    <recommendedName>
        <fullName evidence="6">Cytochrome c oxidase assembly protein</fullName>
    </recommendedName>
</protein>
<evidence type="ECO:0000313" key="4">
    <source>
        <dbReference type="EMBL" id="OXV10387.1"/>
    </source>
</evidence>
<evidence type="ECO:0000313" key="5">
    <source>
        <dbReference type="Proteomes" id="UP000243515"/>
    </source>
</evidence>
<dbReference type="GO" id="GO:0033617">
    <property type="term" value="P:mitochondrial respiratory chain complex IV assembly"/>
    <property type="evidence" value="ECO:0007669"/>
    <property type="project" value="TreeGrafter"/>
</dbReference>
<accession>A0A232M2S4</accession>
<dbReference type="Pfam" id="PF10203">
    <property type="entry name" value="Pet191_N"/>
    <property type="match status" value="1"/>
</dbReference>
<dbReference type="Proteomes" id="UP000243515">
    <property type="component" value="Unassembled WGS sequence"/>
</dbReference>
<reference evidence="4 5" key="1">
    <citation type="journal article" date="2015" name="Environ. Microbiol.">
        <title>Metagenome sequence of Elaphomyces granulatus from sporocarp tissue reveals Ascomycota ectomycorrhizal fingerprints of genome expansion and a Proteobacteria-rich microbiome.</title>
        <authorList>
            <person name="Quandt C.A."/>
            <person name="Kohler A."/>
            <person name="Hesse C.N."/>
            <person name="Sharpton T.J."/>
            <person name="Martin F."/>
            <person name="Spatafora J.W."/>
        </authorList>
    </citation>
    <scope>NUCLEOTIDE SEQUENCE [LARGE SCALE GENOMIC DNA]</scope>
    <source>
        <strain evidence="4 5">OSC145934</strain>
    </source>
</reference>
<feature type="region of interest" description="Disordered" evidence="3">
    <location>
        <begin position="45"/>
        <end position="91"/>
    </location>
</feature>
<evidence type="ECO:0008006" key="6">
    <source>
        <dbReference type="Google" id="ProtNLM"/>
    </source>
</evidence>
<evidence type="ECO:0000256" key="3">
    <source>
        <dbReference type="SAM" id="MobiDB-lite"/>
    </source>
</evidence>
<dbReference type="GO" id="GO:0005739">
    <property type="term" value="C:mitochondrion"/>
    <property type="evidence" value="ECO:0007669"/>
    <property type="project" value="TreeGrafter"/>
</dbReference>
<dbReference type="OrthoDB" id="282149at2759"/>
<evidence type="ECO:0000256" key="2">
    <source>
        <dbReference type="ARBA" id="ARBA00023157"/>
    </source>
</evidence>
<dbReference type="PANTHER" id="PTHR28627:SF1">
    <property type="entry name" value="CYTOCHROME C OXIDASE ASSEMBLY FACTOR 5"/>
    <property type="match status" value="1"/>
</dbReference>
<dbReference type="EMBL" id="NPHW01002960">
    <property type="protein sequence ID" value="OXV10387.1"/>
    <property type="molecule type" value="Genomic_DNA"/>
</dbReference>
<keyword evidence="2" id="KW-1015">Disulfide bond</keyword>